<keyword evidence="1" id="KW-0472">Membrane</keyword>
<evidence type="ECO:0000313" key="2">
    <source>
        <dbReference type="EMBL" id="TLE11012.1"/>
    </source>
</evidence>
<proteinExistence type="inferred from homology"/>
<gene>
    <name evidence="2" type="primary">yidD</name>
    <name evidence="2" type="ORF">LS79_004240</name>
</gene>
<reference evidence="2 3" key="1">
    <citation type="journal article" date="2014" name="Genome Announc.">
        <title>Draft genome sequences of eight enterohepatic helicobacter species isolated from both laboratory and wild rodents.</title>
        <authorList>
            <person name="Sheh A."/>
            <person name="Shen Z."/>
            <person name="Fox J.G."/>
        </authorList>
    </citation>
    <scope>NUCLEOTIDE SEQUENCE [LARGE SCALE GENOMIC DNA]</scope>
    <source>
        <strain evidence="2 3">ATCC 49320</strain>
    </source>
</reference>
<dbReference type="GO" id="GO:0005886">
    <property type="term" value="C:plasma membrane"/>
    <property type="evidence" value="ECO:0007669"/>
    <property type="project" value="UniProtKB-SubCell"/>
</dbReference>
<dbReference type="Pfam" id="PF01809">
    <property type="entry name" value="YidD"/>
    <property type="match status" value="1"/>
</dbReference>
<dbReference type="PANTHER" id="PTHR33383:SF1">
    <property type="entry name" value="MEMBRANE PROTEIN INSERTION EFFICIENCY FACTOR-RELATED"/>
    <property type="match status" value="1"/>
</dbReference>
<dbReference type="SMART" id="SM01234">
    <property type="entry name" value="Haemolytic"/>
    <property type="match status" value="1"/>
</dbReference>
<dbReference type="EMBL" id="JRPJ02000010">
    <property type="protein sequence ID" value="TLE11012.1"/>
    <property type="molecule type" value="Genomic_DNA"/>
</dbReference>
<dbReference type="NCBIfam" id="TIGR00278">
    <property type="entry name" value="membrane protein insertion efficiency factor YidD"/>
    <property type="match status" value="1"/>
</dbReference>
<dbReference type="AlphaFoldDB" id="A0A4V6I656"/>
<keyword evidence="1" id="KW-1003">Cell membrane</keyword>
<organism evidence="2 3">
    <name type="scientific">Helicobacter bilis</name>
    <dbReference type="NCBI Taxonomy" id="37372"/>
    <lineage>
        <taxon>Bacteria</taxon>
        <taxon>Pseudomonadati</taxon>
        <taxon>Campylobacterota</taxon>
        <taxon>Epsilonproteobacteria</taxon>
        <taxon>Campylobacterales</taxon>
        <taxon>Helicobacteraceae</taxon>
        <taxon>Helicobacter</taxon>
    </lineage>
</organism>
<sequence>MRKNLSRNNPCLNKQKSLNTIAMYLVRFYRYVISPLLGANCRFYPSCSSYALLLLRFDNVFIANVKILLRIFRCNPFFRGGFDFPSVYLSQRAFENIKLYQTSLAKPYIKSIPKTTYFFVDSHSYLLKLKKFYIISIHL</sequence>
<dbReference type="HAMAP" id="MF_00386">
    <property type="entry name" value="UPF0161_YidD"/>
    <property type="match status" value="1"/>
</dbReference>
<dbReference type="Proteomes" id="UP000029857">
    <property type="component" value="Unassembled WGS sequence"/>
</dbReference>
<dbReference type="PANTHER" id="PTHR33383">
    <property type="entry name" value="MEMBRANE PROTEIN INSERTION EFFICIENCY FACTOR-RELATED"/>
    <property type="match status" value="1"/>
</dbReference>
<name>A0A4V6I656_9HELI</name>
<comment type="caution">
    <text evidence="2">The sequence shown here is derived from an EMBL/GenBank/DDBJ whole genome shotgun (WGS) entry which is preliminary data.</text>
</comment>
<dbReference type="InterPro" id="IPR002696">
    <property type="entry name" value="Membr_insert_effic_factor_YidD"/>
</dbReference>
<comment type="similarity">
    <text evidence="1">Belongs to the UPF0161 family.</text>
</comment>
<evidence type="ECO:0000256" key="1">
    <source>
        <dbReference type="HAMAP-Rule" id="MF_00386"/>
    </source>
</evidence>
<accession>A0A4V6I656</accession>
<comment type="function">
    <text evidence="1">Could be involved in insertion of integral membrane proteins into the membrane.</text>
</comment>
<comment type="subcellular location">
    <subcellularLocation>
        <location evidence="1">Cell membrane</location>
        <topology evidence="1">Peripheral membrane protein</topology>
        <orientation evidence="1">Cytoplasmic side</orientation>
    </subcellularLocation>
</comment>
<protein>
    <recommendedName>
        <fullName evidence="1">Putative membrane protein insertion efficiency factor</fullName>
    </recommendedName>
</protein>
<evidence type="ECO:0000313" key="3">
    <source>
        <dbReference type="Proteomes" id="UP000029857"/>
    </source>
</evidence>